<dbReference type="PANTHER" id="PTHR47219">
    <property type="entry name" value="RAB GTPASE-ACTIVATING PROTEIN 1-LIKE"/>
    <property type="match status" value="1"/>
</dbReference>
<feature type="region of interest" description="Disordered" evidence="1">
    <location>
        <begin position="339"/>
        <end position="394"/>
    </location>
</feature>
<feature type="compositionally biased region" description="Polar residues" evidence="1">
    <location>
        <begin position="948"/>
        <end position="1009"/>
    </location>
</feature>
<evidence type="ECO:0000313" key="3">
    <source>
        <dbReference type="EMBL" id="RXK39913.1"/>
    </source>
</evidence>
<dbReference type="Pfam" id="PF00566">
    <property type="entry name" value="RabGAP-TBC"/>
    <property type="match status" value="1"/>
</dbReference>
<dbReference type="SMART" id="SM00164">
    <property type="entry name" value="TBC"/>
    <property type="match status" value="1"/>
</dbReference>
<evidence type="ECO:0000313" key="4">
    <source>
        <dbReference type="Proteomes" id="UP000289152"/>
    </source>
</evidence>
<protein>
    <recommendedName>
        <fullName evidence="2">Rab-GAP TBC domain-containing protein</fullName>
    </recommendedName>
</protein>
<dbReference type="GO" id="GO:0005096">
    <property type="term" value="F:GTPase activator activity"/>
    <property type="evidence" value="ECO:0007669"/>
    <property type="project" value="TreeGrafter"/>
</dbReference>
<dbReference type="STRING" id="5217.A0A4Q1BPU9"/>
<dbReference type="PANTHER" id="PTHR47219:SF9">
    <property type="entry name" value="GTPASE ACTIVATING PROTEIN AND CENTROSOME-ASSOCIATED, ISOFORM B"/>
    <property type="match status" value="1"/>
</dbReference>
<evidence type="ECO:0000256" key="1">
    <source>
        <dbReference type="SAM" id="MobiDB-lite"/>
    </source>
</evidence>
<feature type="compositionally biased region" description="Low complexity" evidence="1">
    <location>
        <begin position="1239"/>
        <end position="1288"/>
    </location>
</feature>
<dbReference type="InterPro" id="IPR035969">
    <property type="entry name" value="Rab-GAP_TBC_sf"/>
</dbReference>
<dbReference type="GO" id="GO:0031267">
    <property type="term" value="F:small GTPase binding"/>
    <property type="evidence" value="ECO:0007669"/>
    <property type="project" value="TreeGrafter"/>
</dbReference>
<gene>
    <name evidence="3" type="ORF">M231_02847</name>
</gene>
<feature type="compositionally biased region" description="Polar residues" evidence="1">
    <location>
        <begin position="1366"/>
        <end position="1384"/>
    </location>
</feature>
<feature type="compositionally biased region" description="Polar residues" evidence="1">
    <location>
        <begin position="770"/>
        <end position="788"/>
    </location>
</feature>
<dbReference type="InterPro" id="IPR000195">
    <property type="entry name" value="Rab-GAP-TBC_dom"/>
</dbReference>
<dbReference type="Gene3D" id="1.10.472.80">
    <property type="entry name" value="Ypt/Rab-GAP domain of gyp1p, domain 3"/>
    <property type="match status" value="1"/>
</dbReference>
<feature type="compositionally biased region" description="Polar residues" evidence="1">
    <location>
        <begin position="1046"/>
        <end position="1061"/>
    </location>
</feature>
<feature type="compositionally biased region" description="Low complexity" evidence="1">
    <location>
        <begin position="1120"/>
        <end position="1139"/>
    </location>
</feature>
<dbReference type="OrthoDB" id="159449at2759"/>
<dbReference type="Proteomes" id="UP000289152">
    <property type="component" value="Unassembled WGS sequence"/>
</dbReference>
<feature type="compositionally biased region" description="Low complexity" evidence="1">
    <location>
        <begin position="1385"/>
        <end position="1407"/>
    </location>
</feature>
<feature type="compositionally biased region" description="Acidic residues" evidence="1">
    <location>
        <begin position="277"/>
        <end position="293"/>
    </location>
</feature>
<dbReference type="VEuPathDB" id="FungiDB:TREMEDRAFT_66099"/>
<sequence>MSYLDPRELNQLAALAARGGIGEAIALVDCVAEAPDQLMYIKNDTLVLLRDLGDILLASCEGVVGWARKDGLRILSLAGSTSISPDHPTGLRTVVVSPSPPTNHIHLPQLDDHISSPVPLANPSPPHVKPTNLEGAFHHSPHDVNPGTTDALKPTPESKRFRREEHVDHDLLELDIPNRSPHRASGPFDLESPLYSPSVHSPQYHRGAEADGYFGVKNHPSYNDISDPAMIRERNNKEVAGHQVTRNPRNRDSTFSSASSDALGGIGGFMMASRGDSEDDHDSQFEELQDEESDKSQDWDIYDDYARESMYIRRQSMGKRATLQPNGKEITFHALEALRNLPDPENVQESRNIDTPPRPPRRKPVGVEMNGPDRPVSSDRHSENGFNDQHVDGGTSEEMIGKLDGGHAQMGDLHSGEHRPLSSISINSLDLPEEEVEDDMGLAEDQLVAELLRMRVRRQMSRDDTYLKPEAVASEEIPPIPSLEIEITPPHINLPEAEIVREGEDQLEDVDQSANSQQTPESLKSESPRAPGKNEVMRGHLRIITDEPTSIDDEISPPERAELTRHHPPDDAKIVTSLSSPADNVTVEHSMVRVHSQESPVDFEQIDVSPGGNDSITSPFPDGDDSIPSRSPDGNEESDQSTILETPHATSDEYLTRTPVIAPSTSTSESFSQNEISATSTVESFSKNELDHSSGLLPSPMPLVHSKLSPSIDIHLSPPLDSDISSSDLPHPDPQHILSTGSPHYRAVLPTLDASPNHHLSPKVDRTPNAHLSPNLDPNVTPLLSANPSPSPGHRPWSPNSSSPSSITATRHAVQAHRSASTPGMTLVGRIEADLSTSRGPVPITFLVGGAGMPSALPTGLGLGLPSTLNGKNKVFGHGSRDGHTHTHTADLGRATSPSPLGDDLLMMSDQSRFPMPQRSLTSPIPVPVPRRSATSPIPMSDVRPSVTLVNHSTTSSAQRNDLPDSSTGENVTSPGSSQTKGTTPRSVPRRSATSPIPGSDLGSSTLSTPQAHAFATPTLPIRNISQNTSTMALPPRTTSHTTSTPIQSLPRQNIPISSDPKSQVIATQTTLPPRNTSRSVSTPITPVNNRPRARSFSAAVAKAVGKVKRDHTSPSTTNTQIVPPIPTTLQTPLSLPTQGKKSLFGKKESSHPPLPSPITSSNPTSQNSTFDVGPLSIPSPSVTITHTQDENPSTKNDAFTPPLPNSSPQLLDSPFITKPSNSGNRTSPRKRPTPISKTSTSAISTFSNSSFQPPPSSTSTFFSNESSNSLPPPSARSSSFSFSSKSSRTPRKSVRALPSPVSYKDFEDTVKENGMDFELVQPKKGLSGSNSEPDFSSNLVGSTSFDQLDRHISPNNLHLGTNSYLAAQNSNPSSQGQHHLTQTPQHSGHSSSQQNGSSSGPSGSSGDVDGNHTRPGLERANTMITITSQISNLSLRLRDETDEWGFLRDKSPVPEIFMNRSSPDDHRQSESKWLTIISTTSSPSSSSPSSSSSSFNYISVPRKIRKLVLENGIPSSLRGRVWTWFLSSQMIARRKGLYQELLEHDKGFIDQQIEYDIKKAFPDHSLFSESTSDGMIDLRNILRATSTFSNYKPQLSLLGGMFLIHCVAEEAFWLLQAFVNGVLKDCYSKEKSGLKGDIMVFEIVLNGSEVGLAGLFKEIGLEPIMFLEKWYTQIFIRCLPWPTTLRIIDAVVCEGPRFLLISALTILTLSRDRIMSLPKRKQDVLDYLNDLPQDSLFLPETFMKACDMVKFKEEDWRRLRVGVEKEINGV</sequence>
<feature type="region of interest" description="Disordered" evidence="1">
    <location>
        <begin position="1322"/>
        <end position="1343"/>
    </location>
</feature>
<feature type="region of interest" description="Disordered" evidence="1">
    <location>
        <begin position="1106"/>
        <end position="1298"/>
    </location>
</feature>
<feature type="compositionally biased region" description="Low complexity" evidence="1">
    <location>
        <begin position="796"/>
        <end position="806"/>
    </location>
</feature>
<feature type="region of interest" description="Disordered" evidence="1">
    <location>
        <begin position="594"/>
        <end position="656"/>
    </location>
</feature>
<feature type="region of interest" description="Disordered" evidence="1">
    <location>
        <begin position="1072"/>
        <end position="1091"/>
    </location>
</feature>
<proteinExistence type="predicted"/>
<feature type="compositionally biased region" description="Polar residues" evidence="1">
    <location>
        <begin position="1158"/>
        <end position="1171"/>
    </location>
</feature>
<feature type="region of interest" description="Disordered" evidence="1">
    <location>
        <begin position="1366"/>
        <end position="1424"/>
    </location>
</feature>
<dbReference type="PROSITE" id="PS50086">
    <property type="entry name" value="TBC_RABGAP"/>
    <property type="match status" value="1"/>
</dbReference>
<feature type="region of interest" description="Disordered" evidence="1">
    <location>
        <begin position="1030"/>
        <end position="1061"/>
    </location>
</feature>
<feature type="region of interest" description="Disordered" evidence="1">
    <location>
        <begin position="504"/>
        <end position="576"/>
    </location>
</feature>
<comment type="caution">
    <text evidence="3">The sequence shown here is derived from an EMBL/GenBank/DDBJ whole genome shotgun (WGS) entry which is preliminary data.</text>
</comment>
<feature type="region of interest" description="Disordered" evidence="1">
    <location>
        <begin position="239"/>
        <end position="258"/>
    </location>
</feature>
<feature type="compositionally biased region" description="Low complexity" evidence="1">
    <location>
        <begin position="719"/>
        <end position="729"/>
    </location>
</feature>
<dbReference type="InParanoid" id="A0A4Q1BPU9"/>
<feature type="compositionally biased region" description="Polar residues" evidence="1">
    <location>
        <begin position="1179"/>
        <end position="1198"/>
    </location>
</feature>
<feature type="compositionally biased region" description="Polar residues" evidence="1">
    <location>
        <begin position="512"/>
        <end position="522"/>
    </location>
</feature>
<feature type="region of interest" description="Disordered" evidence="1">
    <location>
        <begin position="874"/>
        <end position="1009"/>
    </location>
</feature>
<organism evidence="3 4">
    <name type="scientific">Tremella mesenterica</name>
    <name type="common">Jelly fungus</name>
    <dbReference type="NCBI Taxonomy" id="5217"/>
    <lineage>
        <taxon>Eukaryota</taxon>
        <taxon>Fungi</taxon>
        <taxon>Dikarya</taxon>
        <taxon>Basidiomycota</taxon>
        <taxon>Agaricomycotina</taxon>
        <taxon>Tremellomycetes</taxon>
        <taxon>Tremellales</taxon>
        <taxon>Tremellaceae</taxon>
        <taxon>Tremella</taxon>
    </lineage>
</organism>
<feature type="compositionally biased region" description="Basic and acidic residues" evidence="1">
    <location>
        <begin position="879"/>
        <end position="891"/>
    </location>
</feature>
<feature type="compositionally biased region" description="Basic and acidic residues" evidence="1">
    <location>
        <begin position="557"/>
        <end position="573"/>
    </location>
</feature>
<feature type="compositionally biased region" description="Polar residues" evidence="1">
    <location>
        <begin position="1328"/>
        <end position="1343"/>
    </location>
</feature>
<dbReference type="Gene3D" id="1.10.8.270">
    <property type="entry name" value="putative rabgap domain of human tbc1 domain family member 14 like domains"/>
    <property type="match status" value="1"/>
</dbReference>
<dbReference type="EMBL" id="SDIL01000025">
    <property type="protein sequence ID" value="RXK39913.1"/>
    <property type="molecule type" value="Genomic_DNA"/>
</dbReference>
<accession>A0A4Q1BPU9</accession>
<feature type="compositionally biased region" description="Polar residues" evidence="1">
    <location>
        <begin position="1072"/>
        <end position="1089"/>
    </location>
</feature>
<evidence type="ECO:0000259" key="2">
    <source>
        <dbReference type="PROSITE" id="PS50086"/>
    </source>
</evidence>
<name>A0A4Q1BPU9_TREME</name>
<keyword evidence="4" id="KW-1185">Reference proteome</keyword>
<dbReference type="InterPro" id="IPR050302">
    <property type="entry name" value="Rab_GAP_TBC_domain"/>
</dbReference>
<feature type="region of interest" description="Disordered" evidence="1">
    <location>
        <begin position="719"/>
        <end position="825"/>
    </location>
</feature>
<dbReference type="SUPFAM" id="SSF47923">
    <property type="entry name" value="Ypt/Rab-GAP domain of gyp1p"/>
    <property type="match status" value="2"/>
</dbReference>
<feature type="region of interest" description="Disordered" evidence="1">
    <location>
        <begin position="264"/>
        <end position="297"/>
    </location>
</feature>
<feature type="domain" description="Rab-GAP TBC" evidence="2">
    <location>
        <begin position="1513"/>
        <end position="1696"/>
    </location>
</feature>
<reference evidence="3 4" key="1">
    <citation type="submission" date="2016-06" db="EMBL/GenBank/DDBJ databases">
        <title>Evolution of pathogenesis and genome organization in the Tremellales.</title>
        <authorList>
            <person name="Cuomo C."/>
            <person name="Litvintseva A."/>
            <person name="Heitman J."/>
            <person name="Chen Y."/>
            <person name="Sun S."/>
            <person name="Springer D."/>
            <person name="Dromer F."/>
            <person name="Young S."/>
            <person name="Zeng Q."/>
            <person name="Chapman S."/>
            <person name="Gujja S."/>
            <person name="Saif S."/>
            <person name="Birren B."/>
        </authorList>
    </citation>
    <scope>NUCLEOTIDE SEQUENCE [LARGE SCALE GENOMIC DNA]</scope>
    <source>
        <strain evidence="3 4">ATCC 28783</strain>
    </source>
</reference>